<reference evidence="1 2" key="1">
    <citation type="journal article" date="2024" name="Nat. Commun.">
        <title>Phylogenomics reveals the evolutionary origins of lichenization in chlorophyte algae.</title>
        <authorList>
            <person name="Puginier C."/>
            <person name="Libourel C."/>
            <person name="Otte J."/>
            <person name="Skaloud P."/>
            <person name="Haon M."/>
            <person name="Grisel S."/>
            <person name="Petersen M."/>
            <person name="Berrin J.G."/>
            <person name="Delaux P.M."/>
            <person name="Dal Grande F."/>
            <person name="Keller J."/>
        </authorList>
    </citation>
    <scope>NUCLEOTIDE SEQUENCE [LARGE SCALE GENOMIC DNA]</scope>
    <source>
        <strain evidence="1 2">SAG 245.80</strain>
    </source>
</reference>
<evidence type="ECO:0000313" key="1">
    <source>
        <dbReference type="EMBL" id="KAK9821953.1"/>
    </source>
</evidence>
<sequence length="143" mass="14656">MVTFYTASSKSGVYTTADYANASAGGKFVTASGNWLDQPTGVLRATDGSGNPTSALLSLADPHYDATSKTLTFQAKILPATSEGARLPLKGGATHRLVDDAQNGLASNTLAAPPAAGPLTDAALFIDQNSQQLATVAESSLRR</sequence>
<dbReference type="Proteomes" id="UP001445335">
    <property type="component" value="Unassembled WGS sequence"/>
</dbReference>
<protein>
    <submittedName>
        <fullName evidence="1">Uncharacterized protein</fullName>
    </submittedName>
</protein>
<keyword evidence="2" id="KW-1185">Reference proteome</keyword>
<proteinExistence type="predicted"/>
<gene>
    <name evidence="1" type="ORF">WJX81_002224</name>
</gene>
<name>A0AAW1QL26_9CHLO</name>
<dbReference type="EMBL" id="JALJOU010000093">
    <property type="protein sequence ID" value="KAK9821953.1"/>
    <property type="molecule type" value="Genomic_DNA"/>
</dbReference>
<comment type="caution">
    <text evidence="1">The sequence shown here is derived from an EMBL/GenBank/DDBJ whole genome shotgun (WGS) entry which is preliminary data.</text>
</comment>
<evidence type="ECO:0000313" key="2">
    <source>
        <dbReference type="Proteomes" id="UP001445335"/>
    </source>
</evidence>
<accession>A0AAW1QL26</accession>
<dbReference type="AlphaFoldDB" id="A0AAW1QL26"/>
<organism evidence="1 2">
    <name type="scientific">Elliptochloris bilobata</name>
    <dbReference type="NCBI Taxonomy" id="381761"/>
    <lineage>
        <taxon>Eukaryota</taxon>
        <taxon>Viridiplantae</taxon>
        <taxon>Chlorophyta</taxon>
        <taxon>core chlorophytes</taxon>
        <taxon>Trebouxiophyceae</taxon>
        <taxon>Trebouxiophyceae incertae sedis</taxon>
        <taxon>Elliptochloris clade</taxon>
        <taxon>Elliptochloris</taxon>
    </lineage>
</organism>